<dbReference type="Proteomes" id="UP000095283">
    <property type="component" value="Unplaced"/>
</dbReference>
<accession>A0A1I7W7F7</accession>
<dbReference type="AlphaFoldDB" id="A0A1I7W7F7"/>
<protein>
    <submittedName>
        <fullName evidence="3">Secreted protein</fullName>
    </submittedName>
</protein>
<keyword evidence="2" id="KW-1185">Reference proteome</keyword>
<evidence type="ECO:0000256" key="1">
    <source>
        <dbReference type="SAM" id="Phobius"/>
    </source>
</evidence>
<dbReference type="WBParaSite" id="Hba_00559">
    <property type="protein sequence ID" value="Hba_00559"/>
    <property type="gene ID" value="Hba_00559"/>
</dbReference>
<reference evidence="3" key="1">
    <citation type="submission" date="2016-11" db="UniProtKB">
        <authorList>
            <consortium name="WormBaseParasite"/>
        </authorList>
    </citation>
    <scope>IDENTIFICATION</scope>
</reference>
<feature type="transmembrane region" description="Helical" evidence="1">
    <location>
        <begin position="47"/>
        <end position="76"/>
    </location>
</feature>
<evidence type="ECO:0000313" key="3">
    <source>
        <dbReference type="WBParaSite" id="Hba_00559"/>
    </source>
</evidence>
<keyword evidence="1" id="KW-0472">Membrane</keyword>
<keyword evidence="1" id="KW-1133">Transmembrane helix</keyword>
<sequence>MNGQMTEGMTTLNFLSTVTTETYPAEGNMGLVINDSLTNLDLNTVEYVPIIAAAVVFSVLLAIGVVAIIVFIAVLIRGRRKFKEV</sequence>
<evidence type="ECO:0000313" key="2">
    <source>
        <dbReference type="Proteomes" id="UP000095283"/>
    </source>
</evidence>
<organism evidence="2 3">
    <name type="scientific">Heterorhabditis bacteriophora</name>
    <name type="common">Entomopathogenic nematode worm</name>
    <dbReference type="NCBI Taxonomy" id="37862"/>
    <lineage>
        <taxon>Eukaryota</taxon>
        <taxon>Metazoa</taxon>
        <taxon>Ecdysozoa</taxon>
        <taxon>Nematoda</taxon>
        <taxon>Chromadorea</taxon>
        <taxon>Rhabditida</taxon>
        <taxon>Rhabditina</taxon>
        <taxon>Rhabditomorpha</taxon>
        <taxon>Strongyloidea</taxon>
        <taxon>Heterorhabditidae</taxon>
        <taxon>Heterorhabditis</taxon>
    </lineage>
</organism>
<name>A0A1I7W7F7_HETBA</name>
<proteinExistence type="predicted"/>
<keyword evidence="1" id="KW-0812">Transmembrane</keyword>